<gene>
    <name evidence="1" type="ORF">LL038_03475</name>
</gene>
<evidence type="ECO:0000313" key="2">
    <source>
        <dbReference type="Proteomes" id="UP001164733"/>
    </source>
</evidence>
<name>A0AA47ELP2_9CLOT</name>
<proteinExistence type="predicted"/>
<dbReference type="AlphaFoldDB" id="A0AA47ELP2"/>
<evidence type="ECO:0008006" key="3">
    <source>
        <dbReference type="Google" id="ProtNLM"/>
    </source>
</evidence>
<evidence type="ECO:0000313" key="1">
    <source>
        <dbReference type="EMBL" id="WAG61326.1"/>
    </source>
</evidence>
<sequence>MININDFIEETLKTINVPIRFQIYDEDETTYITYLQYLGQNEKFSEDVEEIKGHYVQINVFSLGDYTDIVTKVELLMKEADFKKTNETDLYEEKTHYFHKGLRYFYAEDLTI</sequence>
<dbReference type="EMBL" id="CP086239">
    <property type="protein sequence ID" value="WAG61326.1"/>
    <property type="molecule type" value="Genomic_DNA"/>
</dbReference>
<protein>
    <recommendedName>
        <fullName evidence="3">Prohead protease</fullName>
    </recommendedName>
</protein>
<organism evidence="1 2">
    <name type="scientific">Clostridium estertheticum</name>
    <dbReference type="NCBI Taxonomy" id="238834"/>
    <lineage>
        <taxon>Bacteria</taxon>
        <taxon>Bacillati</taxon>
        <taxon>Bacillota</taxon>
        <taxon>Clostridia</taxon>
        <taxon>Eubacteriales</taxon>
        <taxon>Clostridiaceae</taxon>
        <taxon>Clostridium</taxon>
    </lineage>
</organism>
<accession>A0AA47ELP2</accession>
<dbReference type="Proteomes" id="UP001164733">
    <property type="component" value="Chromosome"/>
</dbReference>
<dbReference type="RefSeq" id="WP_216120024.1">
    <property type="nucleotide sequence ID" value="NZ_CP086239.1"/>
</dbReference>
<reference evidence="1" key="1">
    <citation type="submission" date="2021-11" db="EMBL/GenBank/DDBJ databases">
        <title>Clostridia strains as spoilage organisms.</title>
        <authorList>
            <person name="Wambui J."/>
            <person name="Stevens M.J.A."/>
            <person name="Stephan R."/>
        </authorList>
    </citation>
    <scope>NUCLEOTIDE SEQUENCE</scope>
    <source>
        <strain evidence="1">CF009</strain>
    </source>
</reference>